<evidence type="ECO:0000313" key="1">
    <source>
        <dbReference type="EMBL" id="PKC61340.1"/>
    </source>
</evidence>
<name>A0A2N0RDF7_9GLOM</name>
<proteinExistence type="predicted"/>
<accession>A0A2N0RDF7</accession>
<dbReference type="AlphaFoldDB" id="A0A2N0RDF7"/>
<evidence type="ECO:0000313" key="2">
    <source>
        <dbReference type="Proteomes" id="UP000232688"/>
    </source>
</evidence>
<reference evidence="1 2" key="2">
    <citation type="submission" date="2017-10" db="EMBL/GenBank/DDBJ databases">
        <title>Genome analyses suggest a sexual origin of heterokaryosis in a supposedly ancient asexual fungus.</title>
        <authorList>
            <person name="Corradi N."/>
            <person name="Sedzielewska K."/>
            <person name="Noel J."/>
            <person name="Charron P."/>
            <person name="Farinelli L."/>
            <person name="Marton T."/>
            <person name="Kruger M."/>
            <person name="Pelin A."/>
            <person name="Brachmann A."/>
            <person name="Corradi N."/>
        </authorList>
    </citation>
    <scope>NUCLEOTIDE SEQUENCE [LARGE SCALE GENOMIC DNA]</scope>
    <source>
        <strain evidence="1 2">A1</strain>
    </source>
</reference>
<protein>
    <submittedName>
        <fullName evidence="1">Uncharacterized protein</fullName>
    </submittedName>
</protein>
<organism evidence="1 2">
    <name type="scientific">Rhizophagus irregularis</name>
    <dbReference type="NCBI Taxonomy" id="588596"/>
    <lineage>
        <taxon>Eukaryota</taxon>
        <taxon>Fungi</taxon>
        <taxon>Fungi incertae sedis</taxon>
        <taxon>Mucoromycota</taxon>
        <taxon>Glomeromycotina</taxon>
        <taxon>Glomeromycetes</taxon>
        <taxon>Glomerales</taxon>
        <taxon>Glomeraceae</taxon>
        <taxon>Rhizophagus</taxon>
    </lineage>
</organism>
<dbReference type="VEuPathDB" id="FungiDB:FUN_022605"/>
<sequence>MARKHQNFKKTISQEEKKIKACQEYGKPQAFQTGDGQPSDMLDFDGTERGTQNSAIFDLGICFLRPALLIFRRLEFCMNPASNSEETKYSGTRL</sequence>
<dbReference type="EMBL" id="LLXH01000998">
    <property type="protein sequence ID" value="PKC61340.1"/>
    <property type="molecule type" value="Genomic_DNA"/>
</dbReference>
<dbReference type="VEuPathDB" id="FungiDB:RhiirA1_466668"/>
<gene>
    <name evidence="1" type="ORF">RhiirA1_466668</name>
</gene>
<dbReference type="VEuPathDB" id="FungiDB:RhiirFUN_021666"/>
<dbReference type="Proteomes" id="UP000232688">
    <property type="component" value="Unassembled WGS sequence"/>
</dbReference>
<reference evidence="1 2" key="1">
    <citation type="submission" date="2017-10" db="EMBL/GenBank/DDBJ databases">
        <title>Extensive intraspecific genome diversity in a model arbuscular mycorrhizal fungus.</title>
        <authorList>
            <person name="Chen E.C.H."/>
            <person name="Morin E."/>
            <person name="Baudet D."/>
            <person name="Noel J."/>
            <person name="Ndikumana S."/>
            <person name="Charron P."/>
            <person name="St-Onge C."/>
            <person name="Giorgi J."/>
            <person name="Grigoriev I.V."/>
            <person name="Roux C."/>
            <person name="Martin F.M."/>
            <person name="Corradi N."/>
        </authorList>
    </citation>
    <scope>NUCLEOTIDE SEQUENCE [LARGE SCALE GENOMIC DNA]</scope>
    <source>
        <strain evidence="1 2">A1</strain>
    </source>
</reference>
<comment type="caution">
    <text evidence="1">The sequence shown here is derived from an EMBL/GenBank/DDBJ whole genome shotgun (WGS) entry which is preliminary data.</text>
</comment>